<feature type="compositionally biased region" description="Polar residues" evidence="2">
    <location>
        <begin position="225"/>
        <end position="237"/>
    </location>
</feature>
<evidence type="ECO:0000313" key="4">
    <source>
        <dbReference type="Proteomes" id="UP001642484"/>
    </source>
</evidence>
<name>A0ABP0J816_9DINO</name>
<organism evidence="3 4">
    <name type="scientific">Durusdinium trenchii</name>
    <dbReference type="NCBI Taxonomy" id="1381693"/>
    <lineage>
        <taxon>Eukaryota</taxon>
        <taxon>Sar</taxon>
        <taxon>Alveolata</taxon>
        <taxon>Dinophyceae</taxon>
        <taxon>Suessiales</taxon>
        <taxon>Symbiodiniaceae</taxon>
        <taxon>Durusdinium</taxon>
    </lineage>
</organism>
<dbReference type="Proteomes" id="UP001642484">
    <property type="component" value="Unassembled WGS sequence"/>
</dbReference>
<evidence type="ECO:0000256" key="2">
    <source>
        <dbReference type="SAM" id="MobiDB-lite"/>
    </source>
</evidence>
<accession>A0ABP0J816</accession>
<protein>
    <submittedName>
        <fullName evidence="3">Uncharacterized protein</fullName>
    </submittedName>
</protein>
<evidence type="ECO:0000256" key="1">
    <source>
        <dbReference type="SAM" id="Coils"/>
    </source>
</evidence>
<gene>
    <name evidence="3" type="ORF">CCMP2556_LOCUS10114</name>
</gene>
<comment type="caution">
    <text evidence="3">The sequence shown here is derived from an EMBL/GenBank/DDBJ whole genome shotgun (WGS) entry which is preliminary data.</text>
</comment>
<feature type="region of interest" description="Disordered" evidence="2">
    <location>
        <begin position="225"/>
        <end position="331"/>
    </location>
</feature>
<keyword evidence="1" id="KW-0175">Coiled coil</keyword>
<sequence>MAPLEDLHSKDLAWISDFVMQQVVIMMRPMMDHLQQTDNSVDYAQRQVNRISMDLAEVKADVDRTNKYLAILRQGLGVQNEGKCVLQRSLESNTRTVKRLDEQMESLLTVLRGVEESFSQLCTDFRGANTRHEELSQKVSEHTITIDDLQAKVDRIEAPKDEGMNEPRIEVWHQLKELRNQISLVPKLEEKGKPPTAQSVGVRAEPWPKKSYAAVEVATPGSYAASSLSDATNTGSSHAKRISRVGSSSSRAQLLPQEHFTLSVPSRNPRVWSEDTTDDPSEEAHENARLPMLARPVARHVDRSGGTTEAPRLRFTATMQPVQPSRGPPSK</sequence>
<reference evidence="3 4" key="1">
    <citation type="submission" date="2024-02" db="EMBL/GenBank/DDBJ databases">
        <authorList>
            <person name="Chen Y."/>
            <person name="Shah S."/>
            <person name="Dougan E. K."/>
            <person name="Thang M."/>
            <person name="Chan C."/>
        </authorList>
    </citation>
    <scope>NUCLEOTIDE SEQUENCE [LARGE SCALE GENOMIC DNA]</scope>
</reference>
<proteinExistence type="predicted"/>
<dbReference type="SUPFAM" id="SSF57997">
    <property type="entry name" value="Tropomyosin"/>
    <property type="match status" value="1"/>
</dbReference>
<dbReference type="EMBL" id="CAXAMN010004669">
    <property type="protein sequence ID" value="CAK9010544.1"/>
    <property type="molecule type" value="Genomic_DNA"/>
</dbReference>
<dbReference type="Gene3D" id="1.10.287.1490">
    <property type="match status" value="1"/>
</dbReference>
<keyword evidence="4" id="KW-1185">Reference proteome</keyword>
<evidence type="ECO:0000313" key="3">
    <source>
        <dbReference type="EMBL" id="CAK9010544.1"/>
    </source>
</evidence>
<feature type="coiled-coil region" evidence="1">
    <location>
        <begin position="97"/>
        <end position="152"/>
    </location>
</feature>